<sequence length="311" mass="34654">MTNVFKPVRIKGKLFGKNIANGEIAGKDVIRHIQLLNAEKNGEVLFVAANGRVSRMPMPSNTPAAPQKMSFMSVKQTQDPQTMFDNIERLTKMVGRGIQPSLVITGGAGMGKTHLVKNTLEGMGLRESFDFVHFKGRATAAGLFITLYENSDKIIVLDDCDSVFRDDDAVNILKGALDSYDTRKISYITTKALKDEFGSEVPRHFEFSGRIIFISNISQSKLDEAIRSRSFVADVDLTTDQMFARMEQLIDKMESRIPTAAKQQALALMKELNEEFDGLEINLRSFIKAARICAMGFEDPKMMIAEQIIAV</sequence>
<organism evidence="2">
    <name type="scientific">uncultured Caudovirales phage</name>
    <dbReference type="NCBI Taxonomy" id="2100421"/>
    <lineage>
        <taxon>Viruses</taxon>
        <taxon>Duplodnaviria</taxon>
        <taxon>Heunggongvirae</taxon>
        <taxon>Uroviricota</taxon>
        <taxon>Caudoviricetes</taxon>
        <taxon>Peduoviridae</taxon>
        <taxon>Maltschvirus</taxon>
        <taxon>Maltschvirus maltsch</taxon>
    </lineage>
</organism>
<dbReference type="SUPFAM" id="SSF52540">
    <property type="entry name" value="P-loop containing nucleoside triphosphate hydrolases"/>
    <property type="match status" value="1"/>
</dbReference>
<evidence type="ECO:0008006" key="3">
    <source>
        <dbReference type="Google" id="ProtNLM"/>
    </source>
</evidence>
<feature type="coiled-coil region" evidence="1">
    <location>
        <begin position="262"/>
        <end position="289"/>
    </location>
</feature>
<proteinExistence type="predicted"/>
<dbReference type="EMBL" id="LR796697">
    <property type="protein sequence ID" value="CAB4160288.1"/>
    <property type="molecule type" value="Genomic_DNA"/>
</dbReference>
<protein>
    <recommendedName>
        <fullName evidence="3">AAA+ ATPase domain-containing protein</fullName>
    </recommendedName>
</protein>
<gene>
    <name evidence="2" type="ORF">UFOVP723_128</name>
</gene>
<dbReference type="Gene3D" id="3.40.50.300">
    <property type="entry name" value="P-loop containing nucleotide triphosphate hydrolases"/>
    <property type="match status" value="1"/>
</dbReference>
<evidence type="ECO:0000256" key="1">
    <source>
        <dbReference type="SAM" id="Coils"/>
    </source>
</evidence>
<accession>A0A6J5NT59</accession>
<dbReference type="InterPro" id="IPR027417">
    <property type="entry name" value="P-loop_NTPase"/>
</dbReference>
<keyword evidence="1" id="KW-0175">Coiled coil</keyword>
<name>A0A6J5NT59_9CAUD</name>
<reference evidence="2" key="1">
    <citation type="submission" date="2020-04" db="EMBL/GenBank/DDBJ databases">
        <authorList>
            <person name="Chiriac C."/>
            <person name="Salcher M."/>
            <person name="Ghai R."/>
            <person name="Kavagutti S V."/>
        </authorList>
    </citation>
    <scope>NUCLEOTIDE SEQUENCE</scope>
</reference>
<evidence type="ECO:0000313" key="2">
    <source>
        <dbReference type="EMBL" id="CAB4160288.1"/>
    </source>
</evidence>